<dbReference type="SUPFAM" id="SSF52540">
    <property type="entry name" value="P-loop containing nucleoside triphosphate hydrolases"/>
    <property type="match status" value="1"/>
</dbReference>
<feature type="domain" description="D-glutamate N-acetyltransferase-like N-terminal" evidence="2">
    <location>
        <begin position="42"/>
        <end position="130"/>
    </location>
</feature>
<dbReference type="InterPro" id="IPR027417">
    <property type="entry name" value="P-loop_NTPase"/>
</dbReference>
<feature type="domain" description="D-glutamate N-acetyltransferase-like C-terminal" evidence="1">
    <location>
        <begin position="137"/>
        <end position="337"/>
    </location>
</feature>
<name>A0A931LUS5_FIMGI</name>
<dbReference type="Gene3D" id="3.40.50.300">
    <property type="entry name" value="P-loop containing nucleotide triphosphate hydrolases"/>
    <property type="match status" value="1"/>
</dbReference>
<dbReference type="PANTHER" id="PTHR40690:SF1">
    <property type="entry name" value="DUF1611 DOMAIN-CONTAINING PROTEIN"/>
    <property type="match status" value="1"/>
</dbReference>
<dbReference type="Gene3D" id="3.40.50.720">
    <property type="entry name" value="NAD(P)-binding Rossmann-like Domain"/>
    <property type="match status" value="1"/>
</dbReference>
<comment type="caution">
    <text evidence="3">The sequence shown here is derived from an EMBL/GenBank/DDBJ whole genome shotgun (WGS) entry which is preliminary data.</text>
</comment>
<dbReference type="Pfam" id="PF17396">
    <property type="entry name" value="DUF1611_N"/>
    <property type="match status" value="1"/>
</dbReference>
<dbReference type="InterPro" id="IPR035402">
    <property type="entry name" value="DgcN-like_N"/>
</dbReference>
<protein>
    <submittedName>
        <fullName evidence="3">DUF1611 domain-containing protein</fullName>
    </submittedName>
</protein>
<evidence type="ECO:0000259" key="2">
    <source>
        <dbReference type="Pfam" id="PF17396"/>
    </source>
</evidence>
<dbReference type="EMBL" id="JACOSL010000022">
    <property type="protein sequence ID" value="MBI1756082.1"/>
    <property type="molecule type" value="Genomic_DNA"/>
</dbReference>
<gene>
    <name evidence="3" type="ORF">HYR64_03135</name>
</gene>
<evidence type="ECO:0000313" key="4">
    <source>
        <dbReference type="Proteomes" id="UP000727962"/>
    </source>
</evidence>
<evidence type="ECO:0000259" key="1">
    <source>
        <dbReference type="Pfam" id="PF07755"/>
    </source>
</evidence>
<dbReference type="Pfam" id="PF07755">
    <property type="entry name" value="DUF1611"/>
    <property type="match status" value="1"/>
</dbReference>
<dbReference type="InterPro" id="IPR011669">
    <property type="entry name" value="DgcN-like"/>
</dbReference>
<accession>A0A931LUS5</accession>
<dbReference type="PIRSF" id="PIRSF026760">
    <property type="entry name" value="UCP026760"/>
    <property type="match status" value="1"/>
</dbReference>
<organism evidence="3 4">
    <name type="scientific">Fimbriimonas ginsengisoli</name>
    <dbReference type="NCBI Taxonomy" id="1005039"/>
    <lineage>
        <taxon>Bacteria</taxon>
        <taxon>Bacillati</taxon>
        <taxon>Armatimonadota</taxon>
        <taxon>Fimbriimonadia</taxon>
        <taxon>Fimbriimonadales</taxon>
        <taxon>Fimbriimonadaceae</taxon>
        <taxon>Fimbriimonas</taxon>
    </lineage>
</organism>
<dbReference type="Proteomes" id="UP000727962">
    <property type="component" value="Unassembled WGS sequence"/>
</dbReference>
<dbReference type="InterPro" id="IPR035086">
    <property type="entry name" value="DgcN-like_C"/>
</dbReference>
<dbReference type="PANTHER" id="PTHR40690">
    <property type="entry name" value="GLL3100 PROTEIN"/>
    <property type="match status" value="1"/>
</dbReference>
<reference evidence="3" key="1">
    <citation type="submission" date="2020-07" db="EMBL/GenBank/DDBJ databases">
        <title>Huge and variable diversity of episymbiotic CPR bacteria and DPANN archaea in groundwater ecosystems.</title>
        <authorList>
            <person name="He C.Y."/>
            <person name="Keren R."/>
            <person name="Whittaker M."/>
            <person name="Farag I.F."/>
            <person name="Doudna J."/>
            <person name="Cate J.H.D."/>
            <person name="Banfield J.F."/>
        </authorList>
    </citation>
    <scope>NUCLEOTIDE SEQUENCE</scope>
    <source>
        <strain evidence="3">NC_groundwater_17_Pr7_B-0.1um_64_12</strain>
    </source>
</reference>
<proteinExistence type="predicted"/>
<evidence type="ECO:0000313" key="3">
    <source>
        <dbReference type="EMBL" id="MBI1756082.1"/>
    </source>
</evidence>
<sequence length="342" mass="36022">MLDRSLPLAITMEGALGLPFGKMGYGVLRYSPNPIACLIDSTHAGEDHRPLSGIERPCPVVASVREAADLGARVLVLGIAPPGGLIPAEWLPGIDEAVRLGLCVVNGLHDRLAPRYPSLSPGQWIWDIRVEPEGLGVAKAEAAGLANRRVLMIGTDMAVGKMTAGLEMHRAALARGIRAEFVATGQIGITIMGRGVPLDAVRVDYAAGAIEREVMAVRDAELVIVEGQGALIHPGSSANLPLLRGACPTHLVLCHRAGATGLMRLPHIKIPPLRDYLRLYEELSEACGTFPRARACAVALNTAGLSHQAALEAAQAIEDETGLPCVDPLRHGAEPLVDAVLA</sequence>
<dbReference type="AlphaFoldDB" id="A0A931LUS5"/>